<reference evidence="1 2" key="1">
    <citation type="submission" date="2019-12" db="EMBL/GenBank/DDBJ databases">
        <title>Nocardia macrotermitis sp. nov. and Nocardia aurantia sp. nov., isolated from the gut of the fungus growing-termite Macrotermes natalensis.</title>
        <authorList>
            <person name="Christine B."/>
            <person name="Rene B."/>
        </authorList>
    </citation>
    <scope>NUCLEOTIDE SEQUENCE [LARGE SCALE GENOMIC DNA]</scope>
    <source>
        <strain evidence="1 2">DSM 102126</strain>
    </source>
</reference>
<name>A0A6I4W767_9ACTN</name>
<dbReference type="EMBL" id="WUTW01000002">
    <property type="protein sequence ID" value="MXQ65133.1"/>
    <property type="molecule type" value="Genomic_DNA"/>
</dbReference>
<dbReference type="RefSeq" id="WP_161103271.1">
    <property type="nucleotide sequence ID" value="NZ_JBHLYI010000010.1"/>
</dbReference>
<keyword evidence="2" id="KW-1185">Reference proteome</keyword>
<accession>A0A6I4W767</accession>
<gene>
    <name evidence="1" type="ORF">GQ466_13920</name>
</gene>
<comment type="caution">
    <text evidence="1">The sequence shown here is derived from an EMBL/GenBank/DDBJ whole genome shotgun (WGS) entry which is preliminary data.</text>
</comment>
<dbReference type="AlphaFoldDB" id="A0A6I4W767"/>
<evidence type="ECO:0000313" key="2">
    <source>
        <dbReference type="Proteomes" id="UP000431901"/>
    </source>
</evidence>
<dbReference type="OrthoDB" id="4936366at2"/>
<proteinExistence type="predicted"/>
<dbReference type="Proteomes" id="UP000431901">
    <property type="component" value="Unassembled WGS sequence"/>
</dbReference>
<protein>
    <submittedName>
        <fullName evidence="1">Uncharacterized protein</fullName>
    </submittedName>
</protein>
<organism evidence="1 2">
    <name type="scientific">Actinomadura rayongensis</name>
    <dbReference type="NCBI Taxonomy" id="1429076"/>
    <lineage>
        <taxon>Bacteria</taxon>
        <taxon>Bacillati</taxon>
        <taxon>Actinomycetota</taxon>
        <taxon>Actinomycetes</taxon>
        <taxon>Streptosporangiales</taxon>
        <taxon>Thermomonosporaceae</taxon>
        <taxon>Actinomadura</taxon>
    </lineage>
</organism>
<evidence type="ECO:0000313" key="1">
    <source>
        <dbReference type="EMBL" id="MXQ65133.1"/>
    </source>
</evidence>
<sequence>MGGSDGRADEEEGDGAMVHLWDGRRPGERLVPGPGELRERWRCRSAETGWALTGDWWTPAVESVVSAACGEPGLAAACKRLGEARGRAGVGIGETLEDLGALFAELNWPDPPLSLVRCAAEGWADGGAPEPPDATCEDPLTGLMTASYLRSRLTELYREAGGAPDGHVLLFVDLPAGDEPWRRLSRSLVVAHELREVFRRGETVAFTGPSRAAALVPAGRRAEADAVVLRHLLEQALGESDEAELFHSLFGTNGFGVRLVPLPEDLRSALALLEPSAS</sequence>